<evidence type="ECO:0008006" key="10">
    <source>
        <dbReference type="Google" id="ProtNLM"/>
    </source>
</evidence>
<dbReference type="GO" id="GO:0007165">
    <property type="term" value="P:signal transduction"/>
    <property type="evidence" value="ECO:0007669"/>
    <property type="project" value="UniProtKB-KW"/>
</dbReference>
<dbReference type="Pfam" id="PF00672">
    <property type="entry name" value="HAMP"/>
    <property type="match status" value="1"/>
</dbReference>
<dbReference type="PROSITE" id="PS50885">
    <property type="entry name" value="HAMP"/>
    <property type="match status" value="1"/>
</dbReference>
<evidence type="ECO:0000256" key="4">
    <source>
        <dbReference type="SAM" id="Phobius"/>
    </source>
</evidence>
<dbReference type="AlphaFoldDB" id="A0A255XTK9"/>
<evidence type="ECO:0000256" key="5">
    <source>
        <dbReference type="SAM" id="SignalP"/>
    </source>
</evidence>
<accession>A0A255XTK9</accession>
<dbReference type="PROSITE" id="PS50111">
    <property type="entry name" value="CHEMOTAXIS_TRANSDUC_2"/>
    <property type="match status" value="1"/>
</dbReference>
<gene>
    <name evidence="8" type="ORF">CHR90_06485</name>
</gene>
<evidence type="ECO:0000259" key="7">
    <source>
        <dbReference type="PROSITE" id="PS50885"/>
    </source>
</evidence>
<dbReference type="OrthoDB" id="7980437at2"/>
<keyword evidence="5" id="KW-0732">Signal</keyword>
<feature type="domain" description="HAMP" evidence="7">
    <location>
        <begin position="348"/>
        <end position="400"/>
    </location>
</feature>
<dbReference type="InterPro" id="IPR004089">
    <property type="entry name" value="MCPsignal_dom"/>
</dbReference>
<comment type="caution">
    <text evidence="8">The sequence shown here is derived from an EMBL/GenBank/DDBJ whole genome shotgun (WGS) entry which is preliminary data.</text>
</comment>
<protein>
    <recommendedName>
        <fullName evidence="10">Methyl-accepting chemotaxis protein</fullName>
    </recommendedName>
</protein>
<feature type="signal peptide" evidence="5">
    <location>
        <begin position="1"/>
        <end position="23"/>
    </location>
</feature>
<feature type="chain" id="PRO_5012739196" description="Methyl-accepting chemotaxis protein" evidence="5">
    <location>
        <begin position="24"/>
        <end position="697"/>
    </location>
</feature>
<keyword evidence="9" id="KW-1185">Reference proteome</keyword>
<comment type="similarity">
    <text evidence="2">Belongs to the methyl-accepting chemotaxis (MCP) protein family.</text>
</comment>
<keyword evidence="1 3" id="KW-0807">Transducer</keyword>
<reference evidence="8 9" key="1">
    <citation type="submission" date="2017-07" db="EMBL/GenBank/DDBJ databases">
        <title>Elstera cyanobacteriorum sp. nov., a novel bacterium isolated from cyanobacterial aggregates in a eutrophic lake.</title>
        <authorList>
            <person name="Cai H."/>
        </authorList>
    </citation>
    <scope>NUCLEOTIDE SEQUENCE [LARGE SCALE GENOMIC DNA]</scope>
    <source>
        <strain evidence="8 9">TH019</strain>
    </source>
</reference>
<dbReference type="RefSeq" id="WP_094408184.1">
    <property type="nucleotide sequence ID" value="NZ_BMJZ01000006.1"/>
</dbReference>
<evidence type="ECO:0000259" key="6">
    <source>
        <dbReference type="PROSITE" id="PS50111"/>
    </source>
</evidence>
<dbReference type="Gene3D" id="1.10.287.950">
    <property type="entry name" value="Methyl-accepting chemotaxis protein"/>
    <property type="match status" value="1"/>
</dbReference>
<sequence>MKATIRTKLLVAFGLTAALTVGAAGVALQGFGRLSDMLAEISTTSVPNLTLAQELGVRANAIAAAAPSLLVTADQGALGVEQAKLIEYLSDVETKLSALKNVLPAADWAALNGHFQTLSTVLAQLEDQHRQALGAGRAVTRAAAGVSEASEAVTSLLNPLVRSTSFTLETVLEGVEAGIVDKTVKPLGDFKTLRNALNLQREITQSRALLLQAAVAPTPAALEEAKKGYAKSQAAFSKLMTAMGDAAVSIGLGDAAAQVTAAADALFTARQTYLTATGAEAGILEQAVTAVAALTKQADRLAGAMQRDMDGGIGGLNMGIDSARLVLLALAAVGLGFAGLTGWFLVHRGITRRLAALAVAMDRVRLGQFDAPIPAGGQDEISAMATALAVFRDTAVRAAEQDAATAAERQQAAAERRATLQALANRFEASVQQVVTSVSVAAGAMHETAAQMSGMAQQTSSQSATVAASAEQATQNVHMVAVSAEQLTSSISEIGTQVSRSTSIAGRAVSEVASTNEALSSLSNAIGRIDSVVHLINDIAGQTNLLALNATIEAARAGEAGRGFAVVAGEVKNLAAQTARATEDITAQVADIQQTAKAAVQAVVRIGATINDLSEIAAMVAAAIEEQGAATAAISESVHQAAQGTQDVSSTIIGVSTAANQTGAAARNVLSAADQLGGYSQQLNREVEEFLKAVRVA</sequence>
<dbReference type="Pfam" id="PF00015">
    <property type="entry name" value="MCPsignal"/>
    <property type="match status" value="1"/>
</dbReference>
<keyword evidence="4" id="KW-1133">Transmembrane helix</keyword>
<evidence type="ECO:0000313" key="9">
    <source>
        <dbReference type="Proteomes" id="UP000216361"/>
    </source>
</evidence>
<feature type="transmembrane region" description="Helical" evidence="4">
    <location>
        <begin position="325"/>
        <end position="346"/>
    </location>
</feature>
<dbReference type="Proteomes" id="UP000216361">
    <property type="component" value="Unassembled WGS sequence"/>
</dbReference>
<dbReference type="Gene3D" id="6.10.340.10">
    <property type="match status" value="1"/>
</dbReference>
<evidence type="ECO:0000256" key="1">
    <source>
        <dbReference type="ARBA" id="ARBA00023224"/>
    </source>
</evidence>
<keyword evidence="4" id="KW-0472">Membrane</keyword>
<evidence type="ECO:0000256" key="3">
    <source>
        <dbReference type="PROSITE-ProRule" id="PRU00284"/>
    </source>
</evidence>
<evidence type="ECO:0000313" key="8">
    <source>
        <dbReference type="EMBL" id="OYQ19765.1"/>
    </source>
</evidence>
<organism evidence="8 9">
    <name type="scientific">Elstera cyanobacteriorum</name>
    <dbReference type="NCBI Taxonomy" id="2022747"/>
    <lineage>
        <taxon>Bacteria</taxon>
        <taxon>Pseudomonadati</taxon>
        <taxon>Pseudomonadota</taxon>
        <taxon>Alphaproteobacteria</taxon>
        <taxon>Rhodospirillales</taxon>
        <taxon>Rhodospirillaceae</taxon>
        <taxon>Elstera</taxon>
    </lineage>
</organism>
<feature type="domain" description="Methyl-accepting transducer" evidence="6">
    <location>
        <begin position="441"/>
        <end position="677"/>
    </location>
</feature>
<proteinExistence type="inferred from homology"/>
<dbReference type="PANTHER" id="PTHR32089:SF112">
    <property type="entry name" value="LYSOZYME-LIKE PROTEIN-RELATED"/>
    <property type="match status" value="1"/>
</dbReference>
<dbReference type="EMBL" id="NOXS01000030">
    <property type="protein sequence ID" value="OYQ19765.1"/>
    <property type="molecule type" value="Genomic_DNA"/>
</dbReference>
<dbReference type="PANTHER" id="PTHR32089">
    <property type="entry name" value="METHYL-ACCEPTING CHEMOTAXIS PROTEIN MCPB"/>
    <property type="match status" value="1"/>
</dbReference>
<name>A0A255XTK9_9PROT</name>
<dbReference type="SUPFAM" id="SSF58104">
    <property type="entry name" value="Methyl-accepting chemotaxis protein (MCP) signaling domain"/>
    <property type="match status" value="1"/>
</dbReference>
<dbReference type="GO" id="GO:0016020">
    <property type="term" value="C:membrane"/>
    <property type="evidence" value="ECO:0007669"/>
    <property type="project" value="InterPro"/>
</dbReference>
<dbReference type="SMART" id="SM00304">
    <property type="entry name" value="HAMP"/>
    <property type="match status" value="1"/>
</dbReference>
<dbReference type="InterPro" id="IPR038188">
    <property type="entry name" value="TorS_sensor_sf"/>
</dbReference>
<keyword evidence="4" id="KW-0812">Transmembrane</keyword>
<dbReference type="SMART" id="SM00283">
    <property type="entry name" value="MA"/>
    <property type="match status" value="1"/>
</dbReference>
<evidence type="ECO:0000256" key="2">
    <source>
        <dbReference type="ARBA" id="ARBA00029447"/>
    </source>
</evidence>
<dbReference type="InterPro" id="IPR003660">
    <property type="entry name" value="HAMP_dom"/>
</dbReference>
<dbReference type="Gene3D" id="1.20.58.920">
    <property type="match status" value="1"/>
</dbReference>